<reference evidence="2" key="1">
    <citation type="journal article" date="2014" name="Int. J. Syst. Evol. Microbiol.">
        <title>Complete genome sequence of Corynebacterium casei LMG S-19264T (=DSM 44701T), isolated from a smear-ripened cheese.</title>
        <authorList>
            <consortium name="US DOE Joint Genome Institute (JGI-PGF)"/>
            <person name="Walter F."/>
            <person name="Albersmeier A."/>
            <person name="Kalinowski J."/>
            <person name="Ruckert C."/>
        </authorList>
    </citation>
    <scope>NUCLEOTIDE SEQUENCE</scope>
    <source>
        <strain evidence="2">CCM 8711</strain>
    </source>
</reference>
<dbReference type="EMBL" id="BMDO01000005">
    <property type="protein sequence ID" value="GGI50896.1"/>
    <property type="molecule type" value="Genomic_DNA"/>
</dbReference>
<sequence>MATFLPRTAAGEISEMYNGLNIDDMPTPIPAAKRKTMNIVRLPESAIAMDDMAKIAAAMSNAGFRPYWSANLPATTLPAIHPSANDPVRKPSPSAVNSNCVLRNGKAPDITAKSNPKR</sequence>
<name>A0A917J9C9_9SPHI</name>
<proteinExistence type="predicted"/>
<reference evidence="2" key="2">
    <citation type="submission" date="2020-09" db="EMBL/GenBank/DDBJ databases">
        <authorList>
            <person name="Sun Q."/>
            <person name="Sedlacek I."/>
        </authorList>
    </citation>
    <scope>NUCLEOTIDE SEQUENCE</scope>
    <source>
        <strain evidence="2">CCM 8711</strain>
    </source>
</reference>
<dbReference type="AlphaFoldDB" id="A0A917J9C9"/>
<protein>
    <submittedName>
        <fullName evidence="2">Uncharacterized protein</fullName>
    </submittedName>
</protein>
<evidence type="ECO:0000313" key="3">
    <source>
        <dbReference type="Proteomes" id="UP000662074"/>
    </source>
</evidence>
<accession>A0A917J9C9</accession>
<gene>
    <name evidence="2" type="ORF">GCM10011425_21080</name>
</gene>
<feature type="region of interest" description="Disordered" evidence="1">
    <location>
        <begin position="78"/>
        <end position="118"/>
    </location>
</feature>
<dbReference type="Proteomes" id="UP000662074">
    <property type="component" value="Unassembled WGS sequence"/>
</dbReference>
<comment type="caution">
    <text evidence="2">The sequence shown here is derived from an EMBL/GenBank/DDBJ whole genome shotgun (WGS) entry which is preliminary data.</text>
</comment>
<evidence type="ECO:0000313" key="2">
    <source>
        <dbReference type="EMBL" id="GGI50896.1"/>
    </source>
</evidence>
<evidence type="ECO:0000256" key="1">
    <source>
        <dbReference type="SAM" id="MobiDB-lite"/>
    </source>
</evidence>
<organism evidence="2 3">
    <name type="scientific">Mucilaginibacter galii</name>
    <dbReference type="NCBI Taxonomy" id="2005073"/>
    <lineage>
        <taxon>Bacteria</taxon>
        <taxon>Pseudomonadati</taxon>
        <taxon>Bacteroidota</taxon>
        <taxon>Sphingobacteriia</taxon>
        <taxon>Sphingobacteriales</taxon>
        <taxon>Sphingobacteriaceae</taxon>
        <taxon>Mucilaginibacter</taxon>
    </lineage>
</organism>
<keyword evidence="3" id="KW-1185">Reference proteome</keyword>